<keyword evidence="1" id="KW-1133">Transmembrane helix</keyword>
<dbReference type="GO" id="GO:0016255">
    <property type="term" value="P:attachment of GPI anchor to protein"/>
    <property type="evidence" value="ECO:0007669"/>
    <property type="project" value="InterPro"/>
</dbReference>
<evidence type="ECO:0000313" key="3">
    <source>
        <dbReference type="EMBL" id="KAJ6215423.1"/>
    </source>
</evidence>
<organism evidence="3 4">
    <name type="scientific">Blomia tropicalis</name>
    <name type="common">Mite</name>
    <dbReference type="NCBI Taxonomy" id="40697"/>
    <lineage>
        <taxon>Eukaryota</taxon>
        <taxon>Metazoa</taxon>
        <taxon>Ecdysozoa</taxon>
        <taxon>Arthropoda</taxon>
        <taxon>Chelicerata</taxon>
        <taxon>Arachnida</taxon>
        <taxon>Acari</taxon>
        <taxon>Acariformes</taxon>
        <taxon>Sarcoptiformes</taxon>
        <taxon>Astigmata</taxon>
        <taxon>Glycyphagoidea</taxon>
        <taxon>Echimyopodidae</taxon>
        <taxon>Blomia</taxon>
    </lineage>
</organism>
<feature type="transmembrane region" description="Helical" evidence="1">
    <location>
        <begin position="561"/>
        <end position="581"/>
    </location>
</feature>
<protein>
    <recommendedName>
        <fullName evidence="5">GPI transamidase component PIG-T</fullName>
    </recommendedName>
</protein>
<dbReference type="GO" id="GO:0042765">
    <property type="term" value="C:GPI-anchor transamidase complex"/>
    <property type="evidence" value="ECO:0007669"/>
    <property type="project" value="InterPro"/>
</dbReference>
<keyword evidence="1" id="KW-0812">Transmembrane</keyword>
<feature type="signal peptide" evidence="2">
    <location>
        <begin position="1"/>
        <end position="21"/>
    </location>
</feature>
<dbReference type="InterPro" id="IPR007245">
    <property type="entry name" value="PIG-T"/>
</dbReference>
<dbReference type="OMA" id="NHGHYIG"/>
<feature type="chain" id="PRO_5040429841" description="GPI transamidase component PIG-T" evidence="2">
    <location>
        <begin position="22"/>
        <end position="613"/>
    </location>
</feature>
<name>A0A9Q0RH85_BLOTA</name>
<accession>A0A9Q0RH85</accession>
<evidence type="ECO:0008006" key="5">
    <source>
        <dbReference type="Google" id="ProtNLM"/>
    </source>
</evidence>
<dbReference type="AlphaFoldDB" id="A0A9Q0RH85"/>
<dbReference type="Proteomes" id="UP001142055">
    <property type="component" value="Chromosome 4"/>
</dbReference>
<dbReference type="PANTHER" id="PTHR12959:SF11">
    <property type="entry name" value="GPI TRANSAMIDASE COMPONENT PIG-T"/>
    <property type="match status" value="1"/>
</dbReference>
<gene>
    <name evidence="3" type="ORF">RDWZM_009923</name>
</gene>
<dbReference type="Pfam" id="PF04113">
    <property type="entry name" value="Gpi16"/>
    <property type="match status" value="2"/>
</dbReference>
<keyword evidence="4" id="KW-1185">Reference proteome</keyword>
<evidence type="ECO:0000256" key="2">
    <source>
        <dbReference type="SAM" id="SignalP"/>
    </source>
</evidence>
<evidence type="ECO:0000256" key="1">
    <source>
        <dbReference type="SAM" id="Phobius"/>
    </source>
</evidence>
<sequence>MKLLFHINIVITFILAIPSLAQCNHASANEEYHEQMIIRSLDRGQISAYLQFKTFVATNLNYPYGVNAGKHNDIFPLSIVRVLHKHELQELHLSLTKGTWKYDRWGLPPNDVSPNAHLWAWFRTYLTASENWIKLTSFLAGQFCTSISLIKPSTTIRPKRSFQPLMHSKEKPFLSNIYEYGYLSALPQEAICTENLTPWAKLLPCRNRQGLGHLLTATSIFNSQFTSMTLDFQFSCSDINQCQQTQGIELVQKLLIVFNAPLVLDGRYSWTLNSLFSNSIPNHCLLAHSSHVYVETTHLKSINNSRLTIKPTDYVQFNDESSYGDGTRTFANYDLKRIDIFNGTANRKKKLNIGITYPSSYDGRLRKTMFNDFVVRRNARGYGLSQGGSTVSIENKLSNPINVLYLDMIPWNFRMYLHTLKIETYSIDSSAKSVSKRIKPKWLHYVPGKNRERPHHLELMIQLPARSVVDISFEFDIQFLRWTEYPPDANHGMYINPATITFFMTRTDSKHHLDRHLPKLLDSITNGTIALDDLYRIQEYIPLRFFTKPILIAMPTPDFSMPYNVVCLVSTVLSIAFGPIYNITTRRTLLLADKKKNQMENVDNNDDDDDQGS</sequence>
<proteinExistence type="predicted"/>
<keyword evidence="2" id="KW-0732">Signal</keyword>
<comment type="caution">
    <text evidence="3">The sequence shown here is derived from an EMBL/GenBank/DDBJ whole genome shotgun (WGS) entry which is preliminary data.</text>
</comment>
<evidence type="ECO:0000313" key="4">
    <source>
        <dbReference type="Proteomes" id="UP001142055"/>
    </source>
</evidence>
<dbReference type="EMBL" id="JAPWDV010000004">
    <property type="protein sequence ID" value="KAJ6215423.1"/>
    <property type="molecule type" value="Genomic_DNA"/>
</dbReference>
<keyword evidence="1" id="KW-0472">Membrane</keyword>
<dbReference type="PANTHER" id="PTHR12959">
    <property type="entry name" value="GPI TRANSAMIDASE COMPONENT PIG-T-RELATED"/>
    <property type="match status" value="1"/>
</dbReference>
<reference evidence="3" key="1">
    <citation type="submission" date="2022-12" db="EMBL/GenBank/DDBJ databases">
        <title>Genome assemblies of Blomia tropicalis.</title>
        <authorList>
            <person name="Cui Y."/>
        </authorList>
    </citation>
    <scope>NUCLEOTIDE SEQUENCE</scope>
    <source>
        <tissue evidence="3">Adult mites</tissue>
    </source>
</reference>